<dbReference type="GO" id="GO:0007010">
    <property type="term" value="P:cytoskeleton organization"/>
    <property type="evidence" value="ECO:0007669"/>
    <property type="project" value="UniProtKB-ARBA"/>
</dbReference>
<dbReference type="Gene3D" id="3.30.1330.20">
    <property type="entry name" value="Tubulin/FtsZ, C-terminal domain"/>
    <property type="match status" value="1"/>
</dbReference>
<dbReference type="CDD" id="cd02201">
    <property type="entry name" value="FtsZ_type1"/>
    <property type="match status" value="1"/>
</dbReference>
<keyword evidence="13 23" id="KW-0067">ATP-binding</keyword>
<dbReference type="CDD" id="cd18624">
    <property type="entry name" value="GH32_Fruct1-like"/>
    <property type="match status" value="1"/>
</dbReference>
<dbReference type="InterPro" id="IPR013320">
    <property type="entry name" value="ConA-like_dom_sf"/>
</dbReference>
<dbReference type="HAMAP" id="MF_00909">
    <property type="entry name" value="FtsZ"/>
    <property type="match status" value="1"/>
</dbReference>
<dbReference type="InterPro" id="IPR020805">
    <property type="entry name" value="Cell_div_FtsZ_CS"/>
</dbReference>
<feature type="compositionally biased region" description="Polar residues" evidence="25">
    <location>
        <begin position="303"/>
        <end position="321"/>
    </location>
</feature>
<dbReference type="GO" id="GO:0005525">
    <property type="term" value="F:GTP binding"/>
    <property type="evidence" value="ECO:0007669"/>
    <property type="project" value="UniProtKB-KW"/>
</dbReference>
<dbReference type="PROSITE" id="PS00411">
    <property type="entry name" value="KINESIN_MOTOR_1"/>
    <property type="match status" value="1"/>
</dbReference>
<dbReference type="Pfam" id="PF00251">
    <property type="entry name" value="Glyco_hydro_32N"/>
    <property type="match status" value="1"/>
</dbReference>
<keyword evidence="18 23" id="KW-0505">Motor protein</keyword>
<feature type="coiled-coil region" evidence="24">
    <location>
        <begin position="714"/>
        <end position="777"/>
    </location>
</feature>
<name>A0A8S9I971_BRACR</name>
<comment type="similarity">
    <text evidence="4">Belongs to the FtsZ family.</text>
</comment>
<dbReference type="PANTHER" id="PTHR31953">
    <property type="entry name" value="BETA-FRUCTOFURANOSIDASE, INSOLUBLE ISOENZYME CWINV1-RELATED"/>
    <property type="match status" value="1"/>
</dbReference>
<dbReference type="InterPro" id="IPR036525">
    <property type="entry name" value="Tubulin/FtsZ_GTPase_sf"/>
</dbReference>
<dbReference type="InterPro" id="IPR013148">
    <property type="entry name" value="Glyco_hydro_32_N"/>
</dbReference>
<evidence type="ECO:0000256" key="17">
    <source>
        <dbReference type="ARBA" id="ARBA00023136"/>
    </source>
</evidence>
<dbReference type="GO" id="GO:0010020">
    <property type="term" value="P:chloroplast fission"/>
    <property type="evidence" value="ECO:0007669"/>
    <property type="project" value="UniProtKB-ARBA"/>
</dbReference>
<evidence type="ECO:0000256" key="8">
    <source>
        <dbReference type="ARBA" id="ARBA00022553"/>
    </source>
</evidence>
<evidence type="ECO:0000256" key="5">
    <source>
        <dbReference type="ARBA" id="ARBA00009902"/>
    </source>
</evidence>
<keyword evidence="10" id="KW-0493">Microtubule</keyword>
<keyword evidence="14" id="KW-0809">Transit peptide</keyword>
<dbReference type="SUPFAM" id="SSF55307">
    <property type="entry name" value="Tubulin C-terminal domain-like"/>
    <property type="match status" value="1"/>
</dbReference>
<dbReference type="GO" id="GO:0070938">
    <property type="term" value="C:contractile ring"/>
    <property type="evidence" value="ECO:0007669"/>
    <property type="project" value="UniProtKB-ARBA"/>
</dbReference>
<evidence type="ECO:0000256" key="2">
    <source>
        <dbReference type="ARBA" id="ARBA00004470"/>
    </source>
</evidence>
<keyword evidence="15" id="KW-0793">Thylakoid</keyword>
<dbReference type="Gene3D" id="2.60.120.560">
    <property type="entry name" value="Exo-inulinase, domain 1"/>
    <property type="match status" value="1"/>
</dbReference>
<dbReference type="FunFam" id="2.60.120.560:FF:000002">
    <property type="entry name" value="Beta-fructofuranosidase, insoluble isoenzyme CWINV1"/>
    <property type="match status" value="1"/>
</dbReference>
<keyword evidence="12" id="KW-0378">Hydrolase</keyword>
<evidence type="ECO:0000256" key="23">
    <source>
        <dbReference type="PROSITE-ProRule" id="PRU00283"/>
    </source>
</evidence>
<dbReference type="InterPro" id="IPR001752">
    <property type="entry name" value="Kinesin_motor_dom"/>
</dbReference>
<keyword evidence="24" id="KW-0175">Coiled coil</keyword>
<dbReference type="Gene3D" id="2.115.10.20">
    <property type="entry name" value="Glycosyl hydrolase domain, family 43"/>
    <property type="match status" value="1"/>
</dbReference>
<dbReference type="GO" id="GO:0003777">
    <property type="term" value="F:microtubule motor activity"/>
    <property type="evidence" value="ECO:0007669"/>
    <property type="project" value="InterPro"/>
</dbReference>
<evidence type="ECO:0000256" key="15">
    <source>
        <dbReference type="ARBA" id="ARBA00023078"/>
    </source>
</evidence>
<evidence type="ECO:0000256" key="22">
    <source>
        <dbReference type="ARBA" id="ARBA00046159"/>
    </source>
</evidence>
<evidence type="ECO:0000256" key="9">
    <source>
        <dbReference type="ARBA" id="ARBA00022640"/>
    </source>
</evidence>
<dbReference type="SMART" id="SM00864">
    <property type="entry name" value="Tubulin"/>
    <property type="match status" value="1"/>
</dbReference>
<keyword evidence="17" id="KW-0472">Membrane</keyword>
<evidence type="ECO:0000256" key="3">
    <source>
        <dbReference type="ARBA" id="ARBA00004525"/>
    </source>
</evidence>
<evidence type="ECO:0000256" key="4">
    <source>
        <dbReference type="ARBA" id="ARBA00009690"/>
    </source>
</evidence>
<dbReference type="GO" id="GO:0042802">
    <property type="term" value="F:identical protein binding"/>
    <property type="evidence" value="ECO:0007669"/>
    <property type="project" value="UniProtKB-ARBA"/>
</dbReference>
<evidence type="ECO:0000256" key="20">
    <source>
        <dbReference type="ARBA" id="ARBA00023295"/>
    </source>
</evidence>
<comment type="caution">
    <text evidence="27">The sequence shown here is derived from an EMBL/GenBank/DDBJ whole genome shotgun (WGS) entry which is preliminary data.</text>
</comment>
<evidence type="ECO:0000256" key="16">
    <source>
        <dbReference type="ARBA" id="ARBA00023134"/>
    </source>
</evidence>
<dbReference type="SMART" id="SM00640">
    <property type="entry name" value="Glyco_32"/>
    <property type="match status" value="1"/>
</dbReference>
<dbReference type="SUPFAM" id="SSF52490">
    <property type="entry name" value="Tubulin nucleotide-binding domain-like"/>
    <property type="match status" value="1"/>
</dbReference>
<dbReference type="PRINTS" id="PR00423">
    <property type="entry name" value="CELLDVISFTSZ"/>
</dbReference>
<evidence type="ECO:0000256" key="10">
    <source>
        <dbReference type="ARBA" id="ARBA00022701"/>
    </source>
</evidence>
<dbReference type="InterPro" id="IPR037103">
    <property type="entry name" value="Tubulin/FtsZ-like_C"/>
</dbReference>
<keyword evidence="7" id="KW-0150">Chloroplast</keyword>
<comment type="similarity">
    <text evidence="21">Belongs to the TRAFAC class myosin-kinesin ATPase superfamily. Kinesin family. KIN-5/BimC subfamily.</text>
</comment>
<keyword evidence="8" id="KW-0597">Phosphoprotein</keyword>
<sequence length="1428" mass="157793">MIESEMMGVEFWIVNTDIQAMRMSPVLSENRLQIGKELTRGLGAGGNPEIGMNAAKESKEAIEEALYGSDMVFVTAGMGGGTGTGAAPVIAGIAKAMGILTVGIATTPFSFEGRRRAVQAQEGLASLRDNVDTLIVIPNDKLLTAVSQSTPVTEAFNLADDILRQGVRGISDIITIPGLVNVDFADVRAIMANAGSSLMGIGTATGKSRARDAALNAIQSPLLDIGIERATGIVWNITGGTDLTLFEVNAAAEVIYDLVDPTANLIFGAVVDPSLTGQVSITLIATGFKRQEEGEGRAAQMAQADTASTGATRRPSSSFSEGGSVEIPEFLKKKGSSRYPRVFGPSAKQKELYDQAVVPIVNEVLEGFNCTIFAYGQTGTGKTYTMEGECRRSKGGPSGGLPAEAGVIPRAVKQIFDTLEGQEAEYSVKVTFLELYNEEITDLLAPEDISRVAPEDKQKKPLPLMEDGKGGVLVRGLEEEIVTSANEIFTLLERGSSKRRTAETFLNKQSSRSHSLFSITIHIKEATPEGEELIKCGKLNLVDLAGSENISRSGARDGRAREAGEINKSLLTLGRVISALVEHLGHIPYRENKLSADNRKVVDNYQAELSEQISNLFNMVASCLSQQNAQLHGVNKLSQSRLEAHNKAILEMKKKVRASRDLYSSHLEEVQNVVRLHKANSNACLEEVSALTTSSASSIDEFLASGEETTSSLFDELQNALTSHQREMALFARELRQKFHTTMEQTQEMSEYTSTFFQKLMQESKNAENRAAEANENQINSIIDFQKTYEAQSKSDTEKLIADLTNLVSTHVRRQNELVDSRLGNFKDAVSSNKTFLDEHVSAVNTLAKDAKRKWETFSMQAENDAREGADFSAAKHCQMELLLQQSVGHAESAFKHCKLTHESLKEMNSKQVADYNTKGAVWGNIVWAHSVSKDLVNWEALEHALYPSKWFDIKGTWSGSITIVPGKGPVILYTGVNQNETQIQNYAIPKDPSDPYLRKWIKPDDNPLVMPDYTMNGSAFRDPTTAWFSKDGHWRTVVGSKRKHRGIAYIYRSRDFKHWVKAKHPVHSKESTGMWECPDFFPVSTTDFQNGLDLDYTGLNTKHVLKVSLDITRFEYYTLGKYDPKKDRYVPNGDTPDGWDGLRFDYGNFYASKTFFDYKKNRRILWGWANESDTVEDDITKGWAGLQVIPRTVLLDANKNQLVFWPIEEIESLRTNYVRMNNKNIKMGQRLEVKGITPAQADVEVTFNVGQCLEKAETFDPSYTFKPLDLCKIKGSNVTGGVGPFGLITLATPDLEEYTPVFFRVFKDTSTDKPKVLMCSDARPSSLKQDRGPLKQDRMYKPSFAGFVDVDLSDGRISLRSLIDHSVVESFGALGKTVITSRVYPLKAVKGNAHLYVFNNGTQTVNIESLDAWSMEKPLQMMNNGAL</sequence>
<evidence type="ECO:0000313" key="27">
    <source>
        <dbReference type="EMBL" id="KAF2566289.1"/>
    </source>
</evidence>
<dbReference type="SMART" id="SM00129">
    <property type="entry name" value="KISc"/>
    <property type="match status" value="1"/>
</dbReference>
<dbReference type="SUPFAM" id="SSF75005">
    <property type="entry name" value="Arabinanase/levansucrase/invertase"/>
    <property type="match status" value="1"/>
</dbReference>
<dbReference type="InterPro" id="IPR036961">
    <property type="entry name" value="Kinesin_motor_dom_sf"/>
</dbReference>
<feature type="binding site" evidence="23">
    <location>
        <begin position="376"/>
        <end position="383"/>
    </location>
    <ligand>
        <name>ATP</name>
        <dbReference type="ChEBI" id="CHEBI:30616"/>
    </ligand>
</feature>
<dbReference type="GO" id="GO:0009570">
    <property type="term" value="C:chloroplast stroma"/>
    <property type="evidence" value="ECO:0007669"/>
    <property type="project" value="UniProtKB-SubCell"/>
</dbReference>
<dbReference type="InterPro" id="IPR050551">
    <property type="entry name" value="Fructan_Metab_Enzymes"/>
</dbReference>
<keyword evidence="11 23" id="KW-0547">Nucleotide-binding</keyword>
<evidence type="ECO:0000256" key="19">
    <source>
        <dbReference type="ARBA" id="ARBA00023212"/>
    </source>
</evidence>
<evidence type="ECO:0000256" key="12">
    <source>
        <dbReference type="ARBA" id="ARBA00022801"/>
    </source>
</evidence>
<evidence type="ECO:0000256" key="7">
    <source>
        <dbReference type="ARBA" id="ARBA00022528"/>
    </source>
</evidence>
<dbReference type="Gene3D" id="3.40.850.10">
    <property type="entry name" value="Kinesin motor domain"/>
    <property type="match status" value="1"/>
</dbReference>
<evidence type="ECO:0000256" key="11">
    <source>
        <dbReference type="ARBA" id="ARBA00022741"/>
    </source>
</evidence>
<dbReference type="InterPro" id="IPR013189">
    <property type="entry name" value="Glyco_hydro_32_C"/>
</dbReference>
<dbReference type="Gene3D" id="3.40.50.1440">
    <property type="entry name" value="Tubulin/FtsZ, GTPase domain"/>
    <property type="match status" value="1"/>
</dbReference>
<dbReference type="GO" id="GO:0009535">
    <property type="term" value="C:chloroplast thylakoid membrane"/>
    <property type="evidence" value="ECO:0007669"/>
    <property type="project" value="UniProtKB-SubCell"/>
</dbReference>
<dbReference type="GO" id="GO:0005975">
    <property type="term" value="P:carbohydrate metabolic process"/>
    <property type="evidence" value="ECO:0007669"/>
    <property type="project" value="InterPro"/>
</dbReference>
<dbReference type="GO" id="GO:0005819">
    <property type="term" value="C:spindle"/>
    <property type="evidence" value="ECO:0007669"/>
    <property type="project" value="UniProtKB-SubCell"/>
</dbReference>
<organism evidence="27 28">
    <name type="scientific">Brassica cretica</name>
    <name type="common">Mustard</name>
    <dbReference type="NCBI Taxonomy" id="69181"/>
    <lineage>
        <taxon>Eukaryota</taxon>
        <taxon>Viridiplantae</taxon>
        <taxon>Streptophyta</taxon>
        <taxon>Embryophyta</taxon>
        <taxon>Tracheophyta</taxon>
        <taxon>Spermatophyta</taxon>
        <taxon>Magnoliopsida</taxon>
        <taxon>eudicotyledons</taxon>
        <taxon>Gunneridae</taxon>
        <taxon>Pentapetalae</taxon>
        <taxon>rosids</taxon>
        <taxon>malvids</taxon>
        <taxon>Brassicales</taxon>
        <taxon>Brassicaceae</taxon>
        <taxon>Brassiceae</taxon>
        <taxon>Brassica</taxon>
    </lineage>
</organism>
<feature type="region of interest" description="Disordered" evidence="25">
    <location>
        <begin position="294"/>
        <end position="323"/>
    </location>
</feature>
<comment type="similarity">
    <text evidence="5">Belongs to the glycosyl hydrolase 32 family.</text>
</comment>
<dbReference type="GO" id="GO:0005524">
    <property type="term" value="F:ATP binding"/>
    <property type="evidence" value="ECO:0007669"/>
    <property type="project" value="UniProtKB-UniRule"/>
</dbReference>
<evidence type="ECO:0000259" key="26">
    <source>
        <dbReference type="PROSITE" id="PS50067"/>
    </source>
</evidence>
<reference evidence="27" key="1">
    <citation type="submission" date="2019-12" db="EMBL/GenBank/DDBJ databases">
        <title>Genome sequencing and annotation of Brassica cretica.</title>
        <authorList>
            <person name="Studholme D.J."/>
            <person name="Sarris P.F."/>
        </authorList>
    </citation>
    <scope>NUCLEOTIDE SEQUENCE</scope>
    <source>
        <strain evidence="27">PFS-001/15</strain>
        <tissue evidence="27">Leaf</tissue>
    </source>
</reference>
<dbReference type="Pfam" id="PF00225">
    <property type="entry name" value="Kinesin"/>
    <property type="match status" value="1"/>
</dbReference>
<dbReference type="InterPro" id="IPR019821">
    <property type="entry name" value="Kinesin_motor_CS"/>
</dbReference>
<dbReference type="Pfam" id="PF08244">
    <property type="entry name" value="Glyco_hydro_32C"/>
    <property type="match status" value="1"/>
</dbReference>
<dbReference type="SUPFAM" id="SSF49899">
    <property type="entry name" value="Concanavalin A-like lectins/glucanases"/>
    <property type="match status" value="1"/>
</dbReference>
<dbReference type="GO" id="GO:0003924">
    <property type="term" value="F:GTPase activity"/>
    <property type="evidence" value="ECO:0007669"/>
    <property type="project" value="InterPro"/>
</dbReference>
<evidence type="ECO:0000256" key="25">
    <source>
        <dbReference type="SAM" id="MobiDB-lite"/>
    </source>
</evidence>
<comment type="subcellular location">
    <subcellularLocation>
        <location evidence="1">Cytoplasm</location>
        <location evidence="1">Cytoskeleton</location>
        <location evidence="1">Spindle</location>
    </subcellularLocation>
    <subcellularLocation>
        <location evidence="2">Plastid</location>
        <location evidence="2">Chloroplast stroma</location>
    </subcellularLocation>
    <subcellularLocation>
        <location evidence="3">Plastid</location>
        <location evidence="3">Chloroplast thylakoid membrane</location>
        <topology evidence="3">Peripheral membrane protein</topology>
    </subcellularLocation>
</comment>
<dbReference type="GO" id="GO:0008017">
    <property type="term" value="F:microtubule binding"/>
    <property type="evidence" value="ECO:0007669"/>
    <property type="project" value="InterPro"/>
</dbReference>
<dbReference type="InterPro" id="IPR001362">
    <property type="entry name" value="Glyco_hydro_32"/>
</dbReference>
<evidence type="ECO:0000256" key="21">
    <source>
        <dbReference type="ARBA" id="ARBA00034704"/>
    </source>
</evidence>
<dbReference type="InterPro" id="IPR024757">
    <property type="entry name" value="FtsZ_C"/>
</dbReference>
<protein>
    <recommendedName>
        <fullName evidence="26">Kinesin motor domain-containing protein</fullName>
    </recommendedName>
</protein>
<dbReference type="PROSITE" id="PS01135">
    <property type="entry name" value="FTSZ_2"/>
    <property type="match status" value="1"/>
</dbReference>
<dbReference type="Pfam" id="PF00091">
    <property type="entry name" value="Tubulin"/>
    <property type="match status" value="1"/>
</dbReference>
<evidence type="ECO:0000256" key="1">
    <source>
        <dbReference type="ARBA" id="ARBA00004186"/>
    </source>
</evidence>
<dbReference type="InterPro" id="IPR003008">
    <property type="entry name" value="Tubulin_FtsZ_GTPase"/>
</dbReference>
<dbReference type="FunFam" id="3.40.850.10:FF:000019">
    <property type="entry name" value="Kinesin-like protein KIN-5D"/>
    <property type="match status" value="1"/>
</dbReference>
<comment type="function">
    <text evidence="22">Responsible for microtubule translocation. May be important for the organization of phragmoplast-specific arrays of microtubules. Plays an essential role in stabilizing the mitotic spindle. Required during mitotic cytokinesis.</text>
</comment>
<dbReference type="PROSITE" id="PS50067">
    <property type="entry name" value="KINESIN_MOTOR_2"/>
    <property type="match status" value="1"/>
</dbReference>
<feature type="domain" description="Kinesin motor" evidence="26">
    <location>
        <begin position="278"/>
        <end position="594"/>
    </location>
</feature>
<evidence type="ECO:0000256" key="13">
    <source>
        <dbReference type="ARBA" id="ARBA00022840"/>
    </source>
</evidence>
<dbReference type="NCBIfam" id="TIGR00065">
    <property type="entry name" value="ftsZ"/>
    <property type="match status" value="1"/>
</dbReference>
<keyword evidence="19" id="KW-0206">Cytoskeleton</keyword>
<dbReference type="InterPro" id="IPR008280">
    <property type="entry name" value="Tub_FtsZ_C"/>
</dbReference>
<dbReference type="InterPro" id="IPR023296">
    <property type="entry name" value="Glyco_hydro_beta-prop_sf"/>
</dbReference>
<keyword evidence="6" id="KW-0963">Cytoplasm</keyword>
<evidence type="ECO:0000256" key="18">
    <source>
        <dbReference type="ARBA" id="ARBA00023175"/>
    </source>
</evidence>
<dbReference type="Proteomes" id="UP000712281">
    <property type="component" value="Unassembled WGS sequence"/>
</dbReference>
<dbReference type="GO" id="GO:0005874">
    <property type="term" value="C:microtubule"/>
    <property type="evidence" value="ECO:0007669"/>
    <property type="project" value="UniProtKB-KW"/>
</dbReference>
<dbReference type="EMBL" id="QGKW02001911">
    <property type="protein sequence ID" value="KAF2566289.1"/>
    <property type="molecule type" value="Genomic_DNA"/>
</dbReference>
<keyword evidence="16" id="KW-0342">GTP-binding</keyword>
<keyword evidence="9" id="KW-0934">Plastid</keyword>
<dbReference type="SMART" id="SM00865">
    <property type="entry name" value="Tubulin_C"/>
    <property type="match status" value="1"/>
</dbReference>
<proteinExistence type="inferred from homology"/>
<dbReference type="Pfam" id="PF12327">
    <property type="entry name" value="FtsZ_C"/>
    <property type="match status" value="1"/>
</dbReference>
<dbReference type="SUPFAM" id="SSF52540">
    <property type="entry name" value="P-loop containing nucleoside triphosphate hydrolases"/>
    <property type="match status" value="1"/>
</dbReference>
<evidence type="ECO:0000256" key="14">
    <source>
        <dbReference type="ARBA" id="ARBA00022946"/>
    </source>
</evidence>
<dbReference type="GO" id="GO:0004553">
    <property type="term" value="F:hydrolase activity, hydrolyzing O-glycosyl compounds"/>
    <property type="evidence" value="ECO:0007669"/>
    <property type="project" value="InterPro"/>
</dbReference>
<gene>
    <name evidence="27" type="ORF">F2Q68_00028037</name>
</gene>
<dbReference type="InterPro" id="IPR000158">
    <property type="entry name" value="Cell_div_FtsZ"/>
</dbReference>
<evidence type="ECO:0000313" key="28">
    <source>
        <dbReference type="Proteomes" id="UP000712281"/>
    </source>
</evidence>
<keyword evidence="20" id="KW-0326">Glycosidase</keyword>
<accession>A0A8S9I971</accession>
<dbReference type="GO" id="GO:0007018">
    <property type="term" value="P:microtubule-based movement"/>
    <property type="evidence" value="ECO:0007669"/>
    <property type="project" value="InterPro"/>
</dbReference>
<dbReference type="InterPro" id="IPR018316">
    <property type="entry name" value="Tubulin/FtsZ_2-layer-sand-dom"/>
</dbReference>
<evidence type="ECO:0000256" key="24">
    <source>
        <dbReference type="SAM" id="Coils"/>
    </source>
</evidence>
<dbReference type="FunFam" id="3.40.50.1440:FF:000001">
    <property type="entry name" value="Cell division protein FtsZ"/>
    <property type="match status" value="1"/>
</dbReference>
<dbReference type="FunFam" id="3.30.1330.20:FF:000007">
    <property type="entry name" value="Cell division protein ftsZ, putative"/>
    <property type="match status" value="1"/>
</dbReference>
<evidence type="ECO:0000256" key="6">
    <source>
        <dbReference type="ARBA" id="ARBA00022490"/>
    </source>
</evidence>
<dbReference type="InterPro" id="IPR027417">
    <property type="entry name" value="P-loop_NTPase"/>
</dbReference>